<comment type="caution">
    <text evidence="1">The sequence shown here is derived from an EMBL/GenBank/DDBJ whole genome shotgun (WGS) entry which is preliminary data.</text>
</comment>
<dbReference type="Proteomes" id="UP001165101">
    <property type="component" value="Unassembled WGS sequence"/>
</dbReference>
<organism evidence="1 2">
    <name type="scientific">Candida boidinii</name>
    <name type="common">Yeast</name>
    <dbReference type="NCBI Taxonomy" id="5477"/>
    <lineage>
        <taxon>Eukaryota</taxon>
        <taxon>Fungi</taxon>
        <taxon>Dikarya</taxon>
        <taxon>Ascomycota</taxon>
        <taxon>Saccharomycotina</taxon>
        <taxon>Pichiomycetes</taxon>
        <taxon>Pichiales</taxon>
        <taxon>Pichiaceae</taxon>
        <taxon>Ogataea</taxon>
        <taxon>Ogataea/Candida clade</taxon>
    </lineage>
</organism>
<protein>
    <submittedName>
        <fullName evidence="1">Unnamed protein product</fullName>
    </submittedName>
</protein>
<accession>A0ACB5TEP8</accession>
<evidence type="ECO:0000313" key="1">
    <source>
        <dbReference type="EMBL" id="GME86938.1"/>
    </source>
</evidence>
<sequence length="743" mass="83327">MVDQHLMAQSLKIGSTLHNTSQNPSTSKTAAKSLISPLRSASTPLLSPPKMQRDDAPKTSAKSRSSSSLPSPSSTNSNGKISPSRQPSILDSFNSFKNSRRQASPSSDSSAKQNGENDSDYSYTKKDIRKDIFPVKSSPRLRLKLNNTLKHQNGKKSLKLEMEDQEYSNSYQSMSSSSSSSSSLSSSSYSDPVNSKSNSKSNSLSPLDIKQSDISDSSLPVSSPNRDLRSRSLSPDINNNNNNKNNNNDIKKKAQTWEEPQLAGITTGITGQALEMPPTNKIKKEGLWPKQLTIRRSSKRLSQQANQKEEVSQEELIKIEDNYISNLNTKDSEPITELSTLREETHRDIHPVPKKGSKLIVRLPLTPKKRSKDQSESGDDNFSEDNIFKTPKKKSALNSKRIKQSPKSHTNPFFGYSTKHEIVDTSIPRLAVQQNNDPTLENDDFCSACGYPGKFLCCEGCPKSFHFLCCDPPMEEDNLPEGSWFCRECLAERNKTIKYDIGIFSKLLNQAEKRNPTSYALPKKIRDLFQDVSTGSNGEYVDNNSKPPNKVVRNGYVKEIEQDQIYDKDGNALFCYKCGLSGLNERQITTCDYCDLAWHLDCVDPPLTAPKRLGSKWKCPNHSDYFFSKRRRLKKEPVVEVSMTRGFIADPCDIEVLNTEDEFEKDSVVYDNISKPILTQTNSTEAIDPSEDVESSFVDPNQIVGLETPQFFEWNNTKTGISVPMPESLSNTFNNKNKIIFKF</sequence>
<proteinExistence type="predicted"/>
<reference evidence="1" key="1">
    <citation type="submission" date="2023-04" db="EMBL/GenBank/DDBJ databases">
        <title>Candida boidinii NBRC 1967.</title>
        <authorList>
            <person name="Ichikawa N."/>
            <person name="Sato H."/>
            <person name="Tonouchi N."/>
        </authorList>
    </citation>
    <scope>NUCLEOTIDE SEQUENCE</scope>
    <source>
        <strain evidence="1">NBRC 1967</strain>
    </source>
</reference>
<keyword evidence="2" id="KW-1185">Reference proteome</keyword>
<gene>
    <name evidence="1" type="ORF">Cboi01_000009400</name>
</gene>
<dbReference type="EMBL" id="BSXV01000021">
    <property type="protein sequence ID" value="GME86938.1"/>
    <property type="molecule type" value="Genomic_DNA"/>
</dbReference>
<name>A0ACB5TEP8_CANBO</name>
<evidence type="ECO:0000313" key="2">
    <source>
        <dbReference type="Proteomes" id="UP001165101"/>
    </source>
</evidence>